<dbReference type="AlphaFoldDB" id="A0A2P4S8U2"/>
<reference evidence="2 3" key="1">
    <citation type="submission" date="2018-01" db="EMBL/GenBank/DDBJ databases">
        <title>Comparison of the Chinese Bamboo Partridge and Red Junglefowl genome sequences highlights the importance of demography in genome evolution.</title>
        <authorList>
            <person name="Tiley G.P."/>
            <person name="Kimball R.T."/>
            <person name="Braun E.L."/>
            <person name="Burleigh J.G."/>
        </authorList>
    </citation>
    <scope>NUCLEOTIDE SEQUENCE [LARGE SCALE GENOMIC DNA]</scope>
    <source>
        <strain evidence="2">RTK389</strain>
        <tissue evidence="2">Blood</tissue>
    </source>
</reference>
<feature type="region of interest" description="Disordered" evidence="1">
    <location>
        <begin position="1"/>
        <end position="22"/>
    </location>
</feature>
<evidence type="ECO:0000256" key="1">
    <source>
        <dbReference type="SAM" id="MobiDB-lite"/>
    </source>
</evidence>
<organism evidence="2 3">
    <name type="scientific">Bambusicola thoracicus</name>
    <name type="common">Chinese bamboo-partridge</name>
    <name type="synonym">Perdix thoracica</name>
    <dbReference type="NCBI Taxonomy" id="9083"/>
    <lineage>
        <taxon>Eukaryota</taxon>
        <taxon>Metazoa</taxon>
        <taxon>Chordata</taxon>
        <taxon>Craniata</taxon>
        <taxon>Vertebrata</taxon>
        <taxon>Euteleostomi</taxon>
        <taxon>Archelosauria</taxon>
        <taxon>Archosauria</taxon>
        <taxon>Dinosauria</taxon>
        <taxon>Saurischia</taxon>
        <taxon>Theropoda</taxon>
        <taxon>Coelurosauria</taxon>
        <taxon>Aves</taxon>
        <taxon>Neognathae</taxon>
        <taxon>Galloanserae</taxon>
        <taxon>Galliformes</taxon>
        <taxon>Phasianidae</taxon>
        <taxon>Perdicinae</taxon>
        <taxon>Bambusicola</taxon>
    </lineage>
</organism>
<dbReference type="Proteomes" id="UP000237246">
    <property type="component" value="Unassembled WGS sequence"/>
</dbReference>
<name>A0A2P4S8U2_BAMTH</name>
<gene>
    <name evidence="2" type="ORF">CIB84_015724</name>
</gene>
<evidence type="ECO:0000313" key="2">
    <source>
        <dbReference type="EMBL" id="POI20529.1"/>
    </source>
</evidence>
<accession>A0A2P4S8U2</accession>
<dbReference type="EMBL" id="PPHD01082298">
    <property type="protein sequence ID" value="POI20529.1"/>
    <property type="molecule type" value="Genomic_DNA"/>
</dbReference>
<evidence type="ECO:0000313" key="3">
    <source>
        <dbReference type="Proteomes" id="UP000237246"/>
    </source>
</evidence>
<sequence length="22" mass="2555">MRVCTFCHSSGCQSWTSQRPPR</sequence>
<protein>
    <submittedName>
        <fullName evidence="2">Uncharacterized protein</fullName>
    </submittedName>
</protein>
<keyword evidence="3" id="KW-1185">Reference proteome</keyword>
<feature type="compositionally biased region" description="Polar residues" evidence="1">
    <location>
        <begin position="7"/>
        <end position="22"/>
    </location>
</feature>
<comment type="caution">
    <text evidence="2">The sequence shown here is derived from an EMBL/GenBank/DDBJ whole genome shotgun (WGS) entry which is preliminary data.</text>
</comment>
<proteinExistence type="predicted"/>